<dbReference type="InterPro" id="IPR011611">
    <property type="entry name" value="PfkB_dom"/>
</dbReference>
<evidence type="ECO:0000313" key="9">
    <source>
        <dbReference type="Proteomes" id="UP000030014"/>
    </source>
</evidence>
<gene>
    <name evidence="8" type="ORF">Z955_12100</name>
</gene>
<dbReference type="GO" id="GO:0005988">
    <property type="term" value="P:lactose metabolic process"/>
    <property type="evidence" value="ECO:0007669"/>
    <property type="project" value="UniProtKB-KW"/>
</dbReference>
<dbReference type="Pfam" id="PF00294">
    <property type="entry name" value="PfkB"/>
    <property type="match status" value="1"/>
</dbReference>
<dbReference type="GO" id="GO:0016052">
    <property type="term" value="P:carbohydrate catabolic process"/>
    <property type="evidence" value="ECO:0007669"/>
    <property type="project" value="UniProtKB-ARBA"/>
</dbReference>
<dbReference type="PANTHER" id="PTHR46566">
    <property type="entry name" value="1-PHOSPHOFRUCTOKINASE-RELATED"/>
    <property type="match status" value="1"/>
</dbReference>
<dbReference type="Gene3D" id="3.40.1190.20">
    <property type="match status" value="1"/>
</dbReference>
<dbReference type="Proteomes" id="UP000030014">
    <property type="component" value="Unassembled WGS sequence"/>
</dbReference>
<accession>A0A0A0I9J1</accession>
<dbReference type="SUPFAM" id="SSF53613">
    <property type="entry name" value="Ribokinase-like"/>
    <property type="match status" value="1"/>
</dbReference>
<evidence type="ECO:0000256" key="5">
    <source>
        <dbReference type="ARBA" id="ARBA00022840"/>
    </source>
</evidence>
<evidence type="ECO:0000256" key="4">
    <source>
        <dbReference type="ARBA" id="ARBA00022777"/>
    </source>
</evidence>
<dbReference type="NCBIfam" id="TIGR03828">
    <property type="entry name" value="pfkB"/>
    <property type="match status" value="1"/>
</dbReference>
<comment type="catalytic activity">
    <reaction evidence="6">
        <text>D-tagatofuranose 6-phosphate + ATP = D-tagatofuranose 1,6-bisphosphate + ADP + H(+)</text>
        <dbReference type="Rhea" id="RHEA:12420"/>
        <dbReference type="ChEBI" id="CHEBI:15378"/>
        <dbReference type="ChEBI" id="CHEBI:30616"/>
        <dbReference type="ChEBI" id="CHEBI:58694"/>
        <dbReference type="ChEBI" id="CHEBI:58695"/>
        <dbReference type="ChEBI" id="CHEBI:456216"/>
        <dbReference type="EC" id="2.7.1.144"/>
    </reaction>
</comment>
<comment type="pathway">
    <text evidence="6">Carbohydrate metabolism; D-tagatose 6-phosphate degradation; D-glyceraldehyde 3-phosphate and glycerone phosphate from D-tagatose 6-phosphate: step 1/2.</text>
</comment>
<keyword evidence="4 8" id="KW-0418">Kinase</keyword>
<dbReference type="FunFam" id="3.40.1190.20:FF:000001">
    <property type="entry name" value="Phosphofructokinase"/>
    <property type="match status" value="1"/>
</dbReference>
<comment type="similarity">
    <text evidence="6">Belongs to the carbohydrate kinase PfkB family. LacC subfamily.</text>
</comment>
<dbReference type="GO" id="GO:0009024">
    <property type="term" value="F:tagatose-6-phosphate kinase activity"/>
    <property type="evidence" value="ECO:0007669"/>
    <property type="project" value="UniProtKB-EC"/>
</dbReference>
<reference evidence="8 9" key="1">
    <citation type="submission" date="2014-01" db="EMBL/GenBank/DDBJ databases">
        <title>Plasmidome dynamics in the species complex Clostridium novyi sensu lato converts strains of independent lineages into distinctly different pathogens.</title>
        <authorList>
            <person name="Skarin H."/>
            <person name="Segerman B."/>
        </authorList>
    </citation>
    <scope>NUCLEOTIDE SEQUENCE [LARGE SCALE GENOMIC DNA]</scope>
    <source>
        <strain evidence="8 9">DC5</strain>
    </source>
</reference>
<dbReference type="PIRSF" id="PIRSF000535">
    <property type="entry name" value="1PFK/6PFK/LacC"/>
    <property type="match status" value="1"/>
</dbReference>
<evidence type="ECO:0000256" key="2">
    <source>
        <dbReference type="ARBA" id="ARBA00022679"/>
    </source>
</evidence>
<keyword evidence="5 6" id="KW-0067">ATP-binding</keyword>
<dbReference type="PANTHER" id="PTHR46566:SF1">
    <property type="entry name" value="1-PHOSPHOFRUCTOKINASE"/>
    <property type="match status" value="1"/>
</dbReference>
<keyword evidence="3 6" id="KW-0547">Nucleotide-binding</keyword>
<dbReference type="GO" id="GO:0005524">
    <property type="term" value="F:ATP binding"/>
    <property type="evidence" value="ECO:0007669"/>
    <property type="project" value="UniProtKB-KW"/>
</dbReference>
<dbReference type="AlphaFoldDB" id="A0A0A0I9J1"/>
<proteinExistence type="inferred from homology"/>
<dbReference type="UniPathway" id="UPA00704">
    <property type="reaction ID" value="UER00715"/>
</dbReference>
<protein>
    <recommendedName>
        <fullName evidence="6">Tagatose-6-phosphate kinase</fullName>
        <ecNumber evidence="6">2.7.1.144</ecNumber>
    </recommendedName>
</protein>
<evidence type="ECO:0000313" key="8">
    <source>
        <dbReference type="EMBL" id="KGM97572.1"/>
    </source>
</evidence>
<sequence>MIGIITLNPSVDRRYMIDNFSSDFVHRCEDYSFTAGGKGLNVARVANQLKEKAICLGFLGGFSGKFIENKLNELDINNQFTWIEEETRTCLSLIAKDENQVEVLEKGPTIGEEEIISFKTEFKKLLDKVDLIVASGSLPKGIKKDFYNELIMLANEKSVKFIFDASGETLVEGIKAKPYLIKPNREELETITKKKIETIDDIINASRELMSLGAKNVAVSLGSKGMLFVSKNDIYKVKVPKITAVNAVGSGDSTVAGFATGISRNYELIKTLKLANACGVSNTLEKETGVINEEKINDIMDSISIEKLF</sequence>
<dbReference type="InterPro" id="IPR029056">
    <property type="entry name" value="Ribokinase-like"/>
</dbReference>
<comment type="caution">
    <text evidence="8">The sequence shown here is derived from an EMBL/GenBank/DDBJ whole genome shotgun (WGS) entry which is preliminary data.</text>
</comment>
<comment type="similarity">
    <text evidence="1">Belongs to the carbohydrate kinase pfkB family.</text>
</comment>
<name>A0A0A0I9J1_CLOBO</name>
<evidence type="ECO:0000256" key="3">
    <source>
        <dbReference type="ARBA" id="ARBA00022741"/>
    </source>
</evidence>
<dbReference type="EC" id="2.7.1.144" evidence="6"/>
<dbReference type="GO" id="GO:0005829">
    <property type="term" value="C:cytosol"/>
    <property type="evidence" value="ECO:0007669"/>
    <property type="project" value="TreeGrafter"/>
</dbReference>
<dbReference type="EMBL" id="JDRY01000063">
    <property type="protein sequence ID" value="KGM97572.1"/>
    <property type="molecule type" value="Genomic_DNA"/>
</dbReference>
<dbReference type="GO" id="GO:0044281">
    <property type="term" value="P:small molecule metabolic process"/>
    <property type="evidence" value="ECO:0007669"/>
    <property type="project" value="UniProtKB-ARBA"/>
</dbReference>
<evidence type="ECO:0000259" key="7">
    <source>
        <dbReference type="Pfam" id="PF00294"/>
    </source>
</evidence>
<feature type="domain" description="Carbohydrate kinase PfkB" evidence="7">
    <location>
        <begin position="22"/>
        <end position="290"/>
    </location>
</feature>
<dbReference type="NCBIfam" id="TIGR03168">
    <property type="entry name" value="1-PFK"/>
    <property type="match status" value="1"/>
</dbReference>
<keyword evidence="6" id="KW-0423">Lactose metabolism</keyword>
<dbReference type="RefSeq" id="WP_039257309.1">
    <property type="nucleotide sequence ID" value="NZ_JDRY01000063.1"/>
</dbReference>
<dbReference type="CDD" id="cd01164">
    <property type="entry name" value="FruK_PfkB_like"/>
    <property type="match status" value="1"/>
</dbReference>
<dbReference type="InterPro" id="IPR022463">
    <property type="entry name" value="1-PFruKinase"/>
</dbReference>
<keyword evidence="2 6" id="KW-0808">Transferase</keyword>
<dbReference type="GO" id="GO:0008662">
    <property type="term" value="F:1-phosphofructokinase activity"/>
    <property type="evidence" value="ECO:0007669"/>
    <property type="project" value="InterPro"/>
</dbReference>
<evidence type="ECO:0000256" key="1">
    <source>
        <dbReference type="ARBA" id="ARBA00005380"/>
    </source>
</evidence>
<organism evidence="8 9">
    <name type="scientific">Clostridium botulinum C/D str. DC5</name>
    <dbReference type="NCBI Taxonomy" id="1443128"/>
    <lineage>
        <taxon>Bacteria</taxon>
        <taxon>Bacillati</taxon>
        <taxon>Bacillota</taxon>
        <taxon>Clostridia</taxon>
        <taxon>Eubacteriales</taxon>
        <taxon>Clostridiaceae</taxon>
        <taxon>Clostridium</taxon>
    </lineage>
</organism>
<dbReference type="InterPro" id="IPR017583">
    <property type="entry name" value="Tagatose/fructose_Pkinase"/>
</dbReference>
<evidence type="ECO:0000256" key="6">
    <source>
        <dbReference type="PIRNR" id="PIRNR000535"/>
    </source>
</evidence>
<dbReference type="GO" id="GO:2001059">
    <property type="term" value="P:D-tagatose 6-phosphate catabolic process"/>
    <property type="evidence" value="ECO:0007669"/>
    <property type="project" value="UniProtKB-UniPathway"/>
</dbReference>